<gene>
    <name evidence="2" type="ORF">KTAU_43900</name>
</gene>
<protein>
    <recommendedName>
        <fullName evidence="1">AAA+ ATPase domain-containing protein</fullName>
    </recommendedName>
</protein>
<organism evidence="2 3">
    <name type="scientific">Thermogemmatispora aurantia</name>
    <dbReference type="NCBI Taxonomy" id="2045279"/>
    <lineage>
        <taxon>Bacteria</taxon>
        <taxon>Bacillati</taxon>
        <taxon>Chloroflexota</taxon>
        <taxon>Ktedonobacteria</taxon>
        <taxon>Thermogemmatisporales</taxon>
        <taxon>Thermogemmatisporaceae</taxon>
        <taxon>Thermogemmatispora</taxon>
    </lineage>
</organism>
<dbReference type="SUPFAM" id="SSF52540">
    <property type="entry name" value="P-loop containing nucleoside triphosphate hydrolases"/>
    <property type="match status" value="1"/>
</dbReference>
<feature type="domain" description="AAA+ ATPase" evidence="1">
    <location>
        <begin position="31"/>
        <end position="181"/>
    </location>
</feature>
<dbReference type="SMART" id="SM00382">
    <property type="entry name" value="AAA"/>
    <property type="match status" value="1"/>
</dbReference>
<evidence type="ECO:0000313" key="3">
    <source>
        <dbReference type="Proteomes" id="UP000334820"/>
    </source>
</evidence>
<dbReference type="RefSeq" id="WP_151730194.1">
    <property type="nucleotide sequence ID" value="NZ_BKZV01000010.1"/>
</dbReference>
<dbReference type="PRINTS" id="PR00364">
    <property type="entry name" value="DISEASERSIST"/>
</dbReference>
<evidence type="ECO:0000259" key="1">
    <source>
        <dbReference type="SMART" id="SM00382"/>
    </source>
</evidence>
<keyword evidence="3" id="KW-1185">Reference proteome</keyword>
<name>A0A5J4KKK7_9CHLR</name>
<sequence length="441" mass="51066">MEGELFVNREFELHLIDEALRTLQDRQRLLRTPVVELCGVRGIGKTALLRQVQQRCQATDVPFIWAEAGRGESLLEHQIVEQVQRYRVNLSRAEMDSSEMLGPGLQRAVEALRLLAQRGRAVLLVDAVDAGNERQVRWLEALLRELLQEYTLFVVLATPRLVSFEQERSVARKITVLELGPLDRPSCEVYLQKVGLPLEAEVRELIFSWTRGYPLAMEVLTEAIRGGLDPRQPADRLQLLQLLIERVVRQGVLHKLPAEERSAYERLLRLLSVPRRFNLLMLQELIEQFAPEWARESPLAYFFLPRELSDRTEVVRWHLDRAGYAVEGPVRWLFLLALQTEQPEQFTLLHRWLATFNQRLAGRVNGSDRIRYLREWLYHSAFSLEPAALAEEIRELLATLSWETAEARVQFVEEVRQDQELLEALGQHAQDMLTGLQALEH</sequence>
<dbReference type="EMBL" id="BKZV01000010">
    <property type="protein sequence ID" value="GER85756.1"/>
    <property type="molecule type" value="Genomic_DNA"/>
</dbReference>
<dbReference type="AlphaFoldDB" id="A0A5J4KKK7"/>
<comment type="caution">
    <text evidence="2">The sequence shown here is derived from an EMBL/GenBank/DDBJ whole genome shotgun (WGS) entry which is preliminary data.</text>
</comment>
<reference evidence="2 3" key="1">
    <citation type="journal article" date="2019" name="Int. J. Syst. Evol. Microbiol.">
        <title>Thermogemmatispora aurantia sp. nov. and Thermogemmatispora argillosa sp. nov., within the class Ktedonobacteria, and emended description of the genus Thermogemmatispora.</title>
        <authorList>
            <person name="Zheng Y."/>
            <person name="Wang C.M."/>
            <person name="Sakai Y."/>
            <person name="Abe K."/>
            <person name="Yokota A."/>
            <person name="Yabe S."/>
        </authorList>
    </citation>
    <scope>NUCLEOTIDE SEQUENCE [LARGE SCALE GENOMIC DNA]</scope>
    <source>
        <strain evidence="2 3">A1-2</strain>
    </source>
</reference>
<evidence type="ECO:0000313" key="2">
    <source>
        <dbReference type="EMBL" id="GER85756.1"/>
    </source>
</evidence>
<accession>A0A5J4KKK7</accession>
<dbReference type="Proteomes" id="UP000334820">
    <property type="component" value="Unassembled WGS sequence"/>
</dbReference>
<dbReference type="InterPro" id="IPR003593">
    <property type="entry name" value="AAA+_ATPase"/>
</dbReference>
<dbReference type="Gene3D" id="3.40.50.300">
    <property type="entry name" value="P-loop containing nucleotide triphosphate hydrolases"/>
    <property type="match status" value="1"/>
</dbReference>
<dbReference type="InterPro" id="IPR027417">
    <property type="entry name" value="P-loop_NTPase"/>
</dbReference>
<proteinExistence type="predicted"/>